<keyword evidence="2" id="KW-0813">Transport</keyword>
<dbReference type="SMART" id="SM00382">
    <property type="entry name" value="AAA"/>
    <property type="match status" value="1"/>
</dbReference>
<dbReference type="Gene3D" id="3.40.50.300">
    <property type="entry name" value="P-loop containing nucleotide triphosphate hydrolases"/>
    <property type="match status" value="1"/>
</dbReference>
<dbReference type="GO" id="GO:0005524">
    <property type="term" value="F:ATP binding"/>
    <property type="evidence" value="ECO:0007669"/>
    <property type="project" value="UniProtKB-KW"/>
</dbReference>
<evidence type="ECO:0000256" key="1">
    <source>
        <dbReference type="ARBA" id="ARBA00004651"/>
    </source>
</evidence>
<feature type="transmembrane region" description="Helical" evidence="10">
    <location>
        <begin position="84"/>
        <end position="105"/>
    </location>
</feature>
<dbReference type="OrthoDB" id="8554730at2"/>
<dbReference type="Pfam" id="PF00005">
    <property type="entry name" value="ABC_tran"/>
    <property type="match status" value="1"/>
</dbReference>
<comment type="subcellular location">
    <subcellularLocation>
        <location evidence="1">Cell membrane</location>
        <topology evidence="1">Multi-pass membrane protein</topology>
    </subcellularLocation>
</comment>
<keyword evidence="6" id="KW-0547">Nucleotide-binding</keyword>
<dbReference type="CDD" id="cd03253">
    <property type="entry name" value="ABCC_ATM1_transporter"/>
    <property type="match status" value="1"/>
</dbReference>
<evidence type="ECO:0000256" key="6">
    <source>
        <dbReference type="ARBA" id="ARBA00022741"/>
    </source>
</evidence>
<dbReference type="Gene3D" id="1.20.1560.10">
    <property type="entry name" value="ABC transporter type 1, transmembrane domain"/>
    <property type="match status" value="1"/>
</dbReference>
<feature type="domain" description="ABC transmembrane type-1" evidence="12">
    <location>
        <begin position="49"/>
        <end position="336"/>
    </location>
</feature>
<evidence type="ECO:0000256" key="9">
    <source>
        <dbReference type="ARBA" id="ARBA00023136"/>
    </source>
</evidence>
<dbReference type="EMBL" id="CP038635">
    <property type="protein sequence ID" value="QBY52126.1"/>
    <property type="molecule type" value="Genomic_DNA"/>
</dbReference>
<dbReference type="AlphaFoldDB" id="A0A4P7L8N9"/>
<evidence type="ECO:0000313" key="13">
    <source>
        <dbReference type="EMBL" id="QBY52126.1"/>
    </source>
</evidence>
<dbReference type="Proteomes" id="UP000295294">
    <property type="component" value="Chromosome 2"/>
</dbReference>
<accession>A0A4P7L8N9</accession>
<evidence type="ECO:0000313" key="14">
    <source>
        <dbReference type="Proteomes" id="UP000295294"/>
    </source>
</evidence>
<evidence type="ECO:0000259" key="11">
    <source>
        <dbReference type="PROSITE" id="PS50893"/>
    </source>
</evidence>
<keyword evidence="4" id="KW-0997">Cell inner membrane</keyword>
<dbReference type="GO" id="GO:0016887">
    <property type="term" value="F:ATP hydrolysis activity"/>
    <property type="evidence" value="ECO:0007669"/>
    <property type="project" value="InterPro"/>
</dbReference>
<keyword evidence="8 10" id="KW-1133">Transmembrane helix</keyword>
<dbReference type="InterPro" id="IPR039421">
    <property type="entry name" value="Type_1_exporter"/>
</dbReference>
<dbReference type="PANTHER" id="PTHR24221">
    <property type="entry name" value="ATP-BINDING CASSETTE SUB-FAMILY B"/>
    <property type="match status" value="1"/>
</dbReference>
<dbReference type="GO" id="GO:0140359">
    <property type="term" value="F:ABC-type transporter activity"/>
    <property type="evidence" value="ECO:0007669"/>
    <property type="project" value="InterPro"/>
</dbReference>
<dbReference type="InterPro" id="IPR003593">
    <property type="entry name" value="AAA+_ATPase"/>
</dbReference>
<keyword evidence="7 13" id="KW-0067">ATP-binding</keyword>
<feature type="domain" description="ABC transporter" evidence="11">
    <location>
        <begin position="370"/>
        <end position="604"/>
    </location>
</feature>
<dbReference type="GO" id="GO:0006879">
    <property type="term" value="P:intracellular iron ion homeostasis"/>
    <property type="evidence" value="ECO:0007669"/>
    <property type="project" value="TreeGrafter"/>
</dbReference>
<evidence type="ECO:0000259" key="12">
    <source>
        <dbReference type="PROSITE" id="PS50929"/>
    </source>
</evidence>
<dbReference type="PROSITE" id="PS00211">
    <property type="entry name" value="ABC_TRANSPORTER_1"/>
    <property type="match status" value="1"/>
</dbReference>
<keyword evidence="5 10" id="KW-0812">Transmembrane</keyword>
<dbReference type="KEGG" id="cox:E0W60_12910"/>
<sequence length="633" mass="70459">MRRYSTTAEQAPDPASVKLFPGQRAPRSDWQTVRNLLPYVWHYKWRVMLALACLVAAKVANLGVPVLMKRLIDSMNITAGDPRALLVVPVGLIVAYGMLRLSATLFTELREILFSKVTQSAVREIALQVFRHLHALSLRFHLDRQTGGMSRDIERGTRGIQSLISYSLYSILPTLVEMGLVIGFFILHYDIWFAAITGCALVSYIVFTIVVTEWRTHFRRKMNELDSRANQKAIDSLLNFETVKYFGNEEYEARRYDENLLNYRAAAIRSQNSLSFLNFGQQVIIAAGLILILWRATVGVVDGKLTLGDLVLVNTLMIQLYIPLNFLGVIYREIKQATTDMDRMFVLLGTHQEVADSPGAQPLTVNGAQVRFRDVRFGYEPDRTILDGVDFNIAAGTTTAVVGHSGSGKSTLARLLFRFYDANSGAIEIDGQDIRAITQDSLRRAIGIVPQDTVLFNDSIYYNIAYGRPDATREEVIAAAQAAQIDAFIRELPQGYDTPVGERGLKLSGGEKQRVAIARTLLKNPPVLVFDEATSALDSRTEQAIQAELMRLAQNRTTLLIAHRLSTVVHADQILVMDHGRVVERGTHAELMRARGRYAEMWDIQARAAAKGGEAERSADALAVDVGDATQDA</sequence>
<dbReference type="InterPro" id="IPR027417">
    <property type="entry name" value="P-loop_NTPase"/>
</dbReference>
<dbReference type="InterPro" id="IPR011527">
    <property type="entry name" value="ABC1_TM_dom"/>
</dbReference>
<dbReference type="SUPFAM" id="SSF52540">
    <property type="entry name" value="P-loop containing nucleoside triphosphate hydrolases"/>
    <property type="match status" value="1"/>
</dbReference>
<keyword evidence="3" id="KW-1003">Cell membrane</keyword>
<dbReference type="FunFam" id="3.40.50.300:FF:000186">
    <property type="entry name" value="ATP-binding cassette sub-family B member 7, mitochondrial"/>
    <property type="match status" value="1"/>
</dbReference>
<dbReference type="InterPro" id="IPR003439">
    <property type="entry name" value="ABC_transporter-like_ATP-bd"/>
</dbReference>
<evidence type="ECO:0000256" key="2">
    <source>
        <dbReference type="ARBA" id="ARBA00022448"/>
    </source>
</evidence>
<dbReference type="InterPro" id="IPR017871">
    <property type="entry name" value="ABC_transporter-like_CS"/>
</dbReference>
<dbReference type="RefSeq" id="WP_135704441.1">
    <property type="nucleotide sequence ID" value="NZ_CP038635.1"/>
</dbReference>
<dbReference type="PROSITE" id="PS50929">
    <property type="entry name" value="ABC_TM1F"/>
    <property type="match status" value="1"/>
</dbReference>
<evidence type="ECO:0000256" key="8">
    <source>
        <dbReference type="ARBA" id="ARBA00022989"/>
    </source>
</evidence>
<dbReference type="PROSITE" id="PS50893">
    <property type="entry name" value="ABC_TRANSPORTER_2"/>
    <property type="match status" value="1"/>
</dbReference>
<dbReference type="STRING" id="1349762.GCA_001592245_00184"/>
<proteinExistence type="predicted"/>
<dbReference type="InterPro" id="IPR036640">
    <property type="entry name" value="ABC1_TM_sf"/>
</dbReference>
<dbReference type="SUPFAM" id="SSF90123">
    <property type="entry name" value="ABC transporter transmembrane region"/>
    <property type="match status" value="1"/>
</dbReference>
<evidence type="ECO:0000256" key="7">
    <source>
        <dbReference type="ARBA" id="ARBA00022840"/>
    </source>
</evidence>
<feature type="transmembrane region" description="Helical" evidence="10">
    <location>
        <begin position="274"/>
        <end position="296"/>
    </location>
</feature>
<evidence type="ECO:0000256" key="3">
    <source>
        <dbReference type="ARBA" id="ARBA00022475"/>
    </source>
</evidence>
<reference evidence="13 14" key="1">
    <citation type="submission" date="2019-03" db="EMBL/GenBank/DDBJ databases">
        <title>Efficiently degradation of phenoxyalkanoic acid herbicides by Cupriavidus oxalaticus strain X32.</title>
        <authorList>
            <person name="Sheng X."/>
        </authorList>
    </citation>
    <scope>NUCLEOTIDE SEQUENCE [LARGE SCALE GENOMIC DNA]</scope>
    <source>
        <strain evidence="13 14">X32</strain>
    </source>
</reference>
<keyword evidence="9 10" id="KW-0472">Membrane</keyword>
<feature type="transmembrane region" description="Helical" evidence="10">
    <location>
        <begin position="316"/>
        <end position="334"/>
    </location>
</feature>
<feature type="transmembrane region" description="Helical" evidence="10">
    <location>
        <begin position="191"/>
        <end position="212"/>
    </location>
</feature>
<dbReference type="PANTHER" id="PTHR24221:SF402">
    <property type="entry name" value="IRON-SULFUR CLUSTERS TRANSPORTER ABCB7, MITOCHONDRIAL"/>
    <property type="match status" value="1"/>
</dbReference>
<dbReference type="CDD" id="cd18582">
    <property type="entry name" value="ABC_6TM_ATM1_ABCB7"/>
    <property type="match status" value="1"/>
</dbReference>
<organism evidence="13 14">
    <name type="scientific">Cupriavidus oxalaticus</name>
    <dbReference type="NCBI Taxonomy" id="96344"/>
    <lineage>
        <taxon>Bacteria</taxon>
        <taxon>Pseudomonadati</taxon>
        <taxon>Pseudomonadota</taxon>
        <taxon>Betaproteobacteria</taxon>
        <taxon>Burkholderiales</taxon>
        <taxon>Burkholderiaceae</taxon>
        <taxon>Cupriavidus</taxon>
    </lineage>
</organism>
<feature type="transmembrane region" description="Helical" evidence="10">
    <location>
        <begin position="163"/>
        <end position="185"/>
    </location>
</feature>
<protein>
    <submittedName>
        <fullName evidence="13">ABC transporter ATP-binding protein/permease</fullName>
    </submittedName>
</protein>
<evidence type="ECO:0000256" key="4">
    <source>
        <dbReference type="ARBA" id="ARBA00022519"/>
    </source>
</evidence>
<feature type="transmembrane region" description="Helical" evidence="10">
    <location>
        <begin position="45"/>
        <end position="64"/>
    </location>
</feature>
<evidence type="ECO:0000256" key="5">
    <source>
        <dbReference type="ARBA" id="ARBA00022692"/>
    </source>
</evidence>
<name>A0A4P7L8N9_9BURK</name>
<dbReference type="Pfam" id="PF00664">
    <property type="entry name" value="ABC_membrane"/>
    <property type="match status" value="1"/>
</dbReference>
<gene>
    <name evidence="13" type="ORF">E0W60_12910</name>
</gene>
<evidence type="ECO:0000256" key="10">
    <source>
        <dbReference type="SAM" id="Phobius"/>
    </source>
</evidence>
<dbReference type="GO" id="GO:0005886">
    <property type="term" value="C:plasma membrane"/>
    <property type="evidence" value="ECO:0007669"/>
    <property type="project" value="UniProtKB-SubCell"/>
</dbReference>